<gene>
    <name evidence="3" type="ORF">VV02_14135</name>
</gene>
<reference evidence="3 4" key="1">
    <citation type="submission" date="2015-03" db="EMBL/GenBank/DDBJ databases">
        <title>Luteipulveratus halotolerans sp. nov., a novel actinobacterium (Dermacoccaceae) from Sarawak, Malaysia.</title>
        <authorList>
            <person name="Juboi H."/>
            <person name="Basik A."/>
            <person name="Shamsul S.S."/>
            <person name="Arnold P."/>
            <person name="Schmitt E.K."/>
            <person name="Sanglier J.-J."/>
            <person name="Yeo T."/>
        </authorList>
    </citation>
    <scope>NUCLEOTIDE SEQUENCE [LARGE SCALE GENOMIC DNA]</scope>
    <source>
        <strain evidence="3 4">MN07-A0370</strain>
    </source>
</reference>
<feature type="transmembrane region" description="Helical" evidence="1">
    <location>
        <begin position="52"/>
        <end position="69"/>
    </location>
</feature>
<name>A0A0K1JQC3_9MICO</name>
<keyword evidence="1" id="KW-1133">Transmembrane helix</keyword>
<keyword evidence="4" id="KW-1185">Reference proteome</keyword>
<proteinExistence type="predicted"/>
<dbReference type="RefSeq" id="WP_052597013.1">
    <property type="nucleotide sequence ID" value="NZ_CP011112.1"/>
</dbReference>
<evidence type="ECO:0000313" key="4">
    <source>
        <dbReference type="Proteomes" id="UP000066480"/>
    </source>
</evidence>
<evidence type="ECO:0000259" key="2">
    <source>
        <dbReference type="Pfam" id="PF10756"/>
    </source>
</evidence>
<keyword evidence="1" id="KW-0472">Membrane</keyword>
<dbReference type="EMBL" id="CP011112">
    <property type="protein sequence ID" value="AKU18927.1"/>
    <property type="molecule type" value="Genomic_DNA"/>
</dbReference>
<dbReference type="OrthoDB" id="3824918at2"/>
<evidence type="ECO:0000256" key="1">
    <source>
        <dbReference type="SAM" id="Phobius"/>
    </source>
</evidence>
<organism evidence="3 4">
    <name type="scientific">Luteipulveratus mongoliensis</name>
    <dbReference type="NCBI Taxonomy" id="571913"/>
    <lineage>
        <taxon>Bacteria</taxon>
        <taxon>Bacillati</taxon>
        <taxon>Actinomycetota</taxon>
        <taxon>Actinomycetes</taxon>
        <taxon>Micrococcales</taxon>
        <taxon>Dermacoccaceae</taxon>
        <taxon>Luteipulveratus</taxon>
    </lineage>
</organism>
<dbReference type="InterPro" id="IPR019692">
    <property type="entry name" value="CFP-6_PH"/>
</dbReference>
<dbReference type="AlphaFoldDB" id="A0A0K1JQC3"/>
<dbReference type="KEGG" id="lmoi:VV02_14135"/>
<dbReference type="Proteomes" id="UP000066480">
    <property type="component" value="Chromosome"/>
</dbReference>
<feature type="transmembrane region" description="Helical" evidence="1">
    <location>
        <begin position="21"/>
        <end position="40"/>
    </location>
</feature>
<evidence type="ECO:0000313" key="3">
    <source>
        <dbReference type="EMBL" id="AKU18927.1"/>
    </source>
</evidence>
<sequence>MSANRDLYAVFRPRKGRIVPLVAAAASLAVFTFVAVTVQGGGHSGWSTPDRVMLIAFGALMAFGLWRFAQVRAVPTPTGLTVHNLIATRQLEWSQVVNVQFGAHSSWAVLELDDTETLAVMAIQRNDGQRALAEAQRLAALVEGRSRPSA</sequence>
<dbReference type="Pfam" id="PF10756">
    <property type="entry name" value="bPH_6"/>
    <property type="match status" value="1"/>
</dbReference>
<feature type="domain" description="Low molecular weight protein antigen 6 PH" evidence="2">
    <location>
        <begin position="76"/>
        <end position="138"/>
    </location>
</feature>
<dbReference type="STRING" id="571913.VV02_14135"/>
<keyword evidence="1" id="KW-0812">Transmembrane</keyword>
<accession>A0A0K1JQC3</accession>
<protein>
    <recommendedName>
        <fullName evidence="2">Low molecular weight protein antigen 6 PH domain-containing protein</fullName>
    </recommendedName>
</protein>